<dbReference type="EMBL" id="WHWC01000003">
    <property type="protein sequence ID" value="KAG8385581.1"/>
    <property type="molecule type" value="Genomic_DNA"/>
</dbReference>
<proteinExistence type="predicted"/>
<name>A0AAV6XRC8_9LAMI</name>
<dbReference type="Proteomes" id="UP000826271">
    <property type="component" value="Unassembled WGS sequence"/>
</dbReference>
<evidence type="ECO:0000313" key="1">
    <source>
        <dbReference type="EMBL" id="KAG8385581.1"/>
    </source>
</evidence>
<sequence>MHLTFPVTMKARAVADGKKSVEDNIVIPRQALLCMQFHDFIPLQKEEAGGKMNLVLLHLKENPNISIEIFITYVRKILTIIANIWI</sequence>
<organism evidence="1 2">
    <name type="scientific">Buddleja alternifolia</name>
    <dbReference type="NCBI Taxonomy" id="168488"/>
    <lineage>
        <taxon>Eukaryota</taxon>
        <taxon>Viridiplantae</taxon>
        <taxon>Streptophyta</taxon>
        <taxon>Embryophyta</taxon>
        <taxon>Tracheophyta</taxon>
        <taxon>Spermatophyta</taxon>
        <taxon>Magnoliopsida</taxon>
        <taxon>eudicotyledons</taxon>
        <taxon>Gunneridae</taxon>
        <taxon>Pentapetalae</taxon>
        <taxon>asterids</taxon>
        <taxon>lamiids</taxon>
        <taxon>Lamiales</taxon>
        <taxon>Scrophulariaceae</taxon>
        <taxon>Buddlejeae</taxon>
        <taxon>Buddleja</taxon>
    </lineage>
</organism>
<comment type="caution">
    <text evidence="1">The sequence shown here is derived from an EMBL/GenBank/DDBJ whole genome shotgun (WGS) entry which is preliminary data.</text>
</comment>
<gene>
    <name evidence="1" type="ORF">BUALT_Bualt03G0060100</name>
</gene>
<evidence type="ECO:0000313" key="2">
    <source>
        <dbReference type="Proteomes" id="UP000826271"/>
    </source>
</evidence>
<dbReference type="AlphaFoldDB" id="A0AAV6XRC8"/>
<accession>A0AAV6XRC8</accession>
<keyword evidence="2" id="KW-1185">Reference proteome</keyword>
<reference evidence="1" key="1">
    <citation type="submission" date="2019-10" db="EMBL/GenBank/DDBJ databases">
        <authorList>
            <person name="Zhang R."/>
            <person name="Pan Y."/>
            <person name="Wang J."/>
            <person name="Ma R."/>
            <person name="Yu S."/>
        </authorList>
    </citation>
    <scope>NUCLEOTIDE SEQUENCE</scope>
    <source>
        <strain evidence="1">LA-IB0</strain>
        <tissue evidence="1">Leaf</tissue>
    </source>
</reference>
<protein>
    <submittedName>
        <fullName evidence="1">Uncharacterized protein</fullName>
    </submittedName>
</protein>